<proteinExistence type="predicted"/>
<feature type="domain" description="HNH nuclease" evidence="1">
    <location>
        <begin position="136"/>
        <end position="183"/>
    </location>
</feature>
<evidence type="ECO:0000313" key="2">
    <source>
        <dbReference type="EMBL" id="CAB4124725.1"/>
    </source>
</evidence>
<evidence type="ECO:0000259" key="1">
    <source>
        <dbReference type="Pfam" id="PF13392"/>
    </source>
</evidence>
<dbReference type="EMBL" id="LR796180">
    <property type="protein sequence ID" value="CAB4124725.1"/>
    <property type="molecule type" value="Genomic_DNA"/>
</dbReference>
<organism evidence="2">
    <name type="scientific">uncultured Caudovirales phage</name>
    <dbReference type="NCBI Taxonomy" id="2100421"/>
    <lineage>
        <taxon>Viruses</taxon>
        <taxon>Duplodnaviria</taxon>
        <taxon>Heunggongvirae</taxon>
        <taxon>Uroviricota</taxon>
        <taxon>Caudoviricetes</taxon>
        <taxon>Peduoviridae</taxon>
        <taxon>Maltschvirus</taxon>
        <taxon>Maltschvirus maltsch</taxon>
    </lineage>
</organism>
<protein>
    <submittedName>
        <fullName evidence="2">HNH nuclease</fullName>
    </submittedName>
</protein>
<dbReference type="Pfam" id="PF13392">
    <property type="entry name" value="HNH_3"/>
    <property type="match status" value="1"/>
</dbReference>
<dbReference type="InterPro" id="IPR003615">
    <property type="entry name" value="HNH_nuc"/>
</dbReference>
<gene>
    <name evidence="2" type="ORF">UFOVP66_26</name>
</gene>
<sequence length="216" mass="24049">MKRFIWTDISLRQLRQHYPHTTGAHVAKLIGTSLSSVYAKAKVLGLSKSAEFFASAESGRTTGQIGQQTRFASGQESWNKGKSFDAGGRSAETRFVAGAMPHNTKPIGSYRINGEGYLDRKVSDAKGANHVRWHPVHRIVWEEVNGKVPAGSMIVFRPGMRTNKLDQITIDRVECVTRAEHARRHNPNSRGAEFGHLVRLKGAITRHVNRIQREAA</sequence>
<reference evidence="2" key="1">
    <citation type="submission" date="2020-04" db="EMBL/GenBank/DDBJ databases">
        <authorList>
            <person name="Chiriac C."/>
            <person name="Salcher M."/>
            <person name="Ghai R."/>
            <person name="Kavagutti S V."/>
        </authorList>
    </citation>
    <scope>NUCLEOTIDE SEQUENCE</scope>
</reference>
<accession>A0A6J5KUD3</accession>
<name>A0A6J5KUD3_9CAUD</name>